<feature type="compositionally biased region" description="Acidic residues" evidence="1">
    <location>
        <begin position="73"/>
        <end position="82"/>
    </location>
</feature>
<organism evidence="2 3">
    <name type="scientific">Planococcus lenghuensis</name>
    <dbReference type="NCBI Taxonomy" id="2213202"/>
    <lineage>
        <taxon>Bacteria</taxon>
        <taxon>Bacillati</taxon>
        <taxon>Bacillota</taxon>
        <taxon>Bacilli</taxon>
        <taxon>Bacillales</taxon>
        <taxon>Caryophanaceae</taxon>
        <taxon>Planococcus</taxon>
    </lineage>
</organism>
<sequence length="100" mass="11482">MAPKEPREPVGNRPNPDSPYKDTSIDKLMDATHGLFVDANDDDDRENPNSKDKRDDFYKPFQHEPGTGRDDTPAEDEAFEDLADSKRHTKDTDADRDRDY</sequence>
<feature type="compositionally biased region" description="Basic and acidic residues" evidence="1">
    <location>
        <begin position="1"/>
        <end position="10"/>
    </location>
</feature>
<gene>
    <name evidence="2" type="ORF">B0X71_03630</name>
</gene>
<dbReference type="RefSeq" id="WP_077588167.1">
    <property type="nucleotide sequence ID" value="NZ_CP019640.1"/>
</dbReference>
<proteinExistence type="predicted"/>
<dbReference type="KEGG" id="pmar:B0X71_03630"/>
<dbReference type="AlphaFoldDB" id="A0A1Q2KVS2"/>
<feature type="compositionally biased region" description="Basic and acidic residues" evidence="1">
    <location>
        <begin position="46"/>
        <end position="72"/>
    </location>
</feature>
<name>A0A1Q2KVS2_9BACL</name>
<evidence type="ECO:0000313" key="3">
    <source>
        <dbReference type="Proteomes" id="UP000188184"/>
    </source>
</evidence>
<protein>
    <submittedName>
        <fullName evidence="2">Uncharacterized protein</fullName>
    </submittedName>
</protein>
<keyword evidence="3" id="KW-1185">Reference proteome</keyword>
<evidence type="ECO:0000313" key="2">
    <source>
        <dbReference type="EMBL" id="AQQ52289.1"/>
    </source>
</evidence>
<feature type="compositionally biased region" description="Basic and acidic residues" evidence="1">
    <location>
        <begin position="19"/>
        <end position="30"/>
    </location>
</feature>
<feature type="region of interest" description="Disordered" evidence="1">
    <location>
        <begin position="1"/>
        <end position="100"/>
    </location>
</feature>
<feature type="compositionally biased region" description="Basic and acidic residues" evidence="1">
    <location>
        <begin position="83"/>
        <end position="100"/>
    </location>
</feature>
<accession>A0A1Q2KVS2</accession>
<reference evidence="2 3" key="1">
    <citation type="submission" date="2017-02" db="EMBL/GenBank/DDBJ databases">
        <title>The complete genomic sequence of a novel cold adapted crude oil-degrading bacterium Planococcus qaidamina Y42.</title>
        <authorList>
            <person name="Yang R."/>
        </authorList>
    </citation>
    <scope>NUCLEOTIDE SEQUENCE [LARGE SCALE GENOMIC DNA]</scope>
    <source>
        <strain evidence="2 3">Y42</strain>
    </source>
</reference>
<evidence type="ECO:0000256" key="1">
    <source>
        <dbReference type="SAM" id="MobiDB-lite"/>
    </source>
</evidence>
<dbReference type="EMBL" id="CP019640">
    <property type="protein sequence ID" value="AQQ52289.1"/>
    <property type="molecule type" value="Genomic_DNA"/>
</dbReference>
<dbReference type="Proteomes" id="UP000188184">
    <property type="component" value="Chromosome"/>
</dbReference>